<dbReference type="Gene3D" id="2.40.370.10">
    <property type="entry name" value="AttH-like domain"/>
    <property type="match status" value="2"/>
</dbReference>
<dbReference type="SUPFAM" id="SSF159245">
    <property type="entry name" value="AttH-like"/>
    <property type="match status" value="1"/>
</dbReference>
<evidence type="ECO:0000259" key="2">
    <source>
        <dbReference type="Pfam" id="PF07143"/>
    </source>
</evidence>
<keyword evidence="1" id="KW-0732">Signal</keyword>
<dbReference type="InterPro" id="IPR023374">
    <property type="entry name" value="AttH-like_dom_sf"/>
</dbReference>
<keyword evidence="4" id="KW-1185">Reference proteome</keyword>
<accession>A0A0P9CKZ7</accession>
<evidence type="ECO:0000313" key="3">
    <source>
        <dbReference type="EMBL" id="SCX95081.1"/>
    </source>
</evidence>
<dbReference type="Proteomes" id="UP000183104">
    <property type="component" value="Unassembled WGS sequence"/>
</dbReference>
<sequence length="364" mass="40466">MSCSRRAFLRLLALTGPALLPGVGRAAGWAPYGEVTRKRPVRLPADHAAHPDFAIEWWYFTGFLELSGGGRRTFEVTFFRNRPEPGPWEDNPSAFTPRQVISAHAALADPATEDFRHWRRLARVGPDGGRLGTGRLEVGIRDWLLESDPEGFWRLRMGGEPGPWDLRLSPTGEAVRQGPQGVSAKNADGSVASYYYTYPAMQVRGTLPVDGETRAVEGTAWFDHEWTSTFLPEGTAGWDWVGLRLDDGGGLMAYRFRDAAGATAYAAGTRIHPDRSVTHLGPREVRWRALRRWTSPETGHTYPVAWEIRAGELTLRAEPLFDHQEMRGTGPFNPTYWEGAMQVSGDRQGEGFLEMTRFGAEGPG</sequence>
<dbReference type="PANTHER" id="PTHR38591">
    <property type="entry name" value="HYDROLASE"/>
    <property type="match status" value="1"/>
</dbReference>
<organism evidence="3 4">
    <name type="scientific">Thiohalorhabdus denitrificans</name>
    <dbReference type="NCBI Taxonomy" id="381306"/>
    <lineage>
        <taxon>Bacteria</taxon>
        <taxon>Pseudomonadati</taxon>
        <taxon>Pseudomonadota</taxon>
        <taxon>Gammaproteobacteria</taxon>
        <taxon>Thiohalorhabdales</taxon>
        <taxon>Thiohalorhabdaceae</taxon>
        <taxon>Thiohalorhabdus</taxon>
    </lineage>
</organism>
<gene>
    <name evidence="3" type="ORF">SAMN05661077_0815</name>
</gene>
<feature type="domain" description="AttH" evidence="2">
    <location>
        <begin position="55"/>
        <end position="228"/>
    </location>
</feature>
<dbReference type="OrthoDB" id="9770826at2"/>
<protein>
    <submittedName>
        <fullName evidence="3">Predicted secreted hydrolase</fullName>
    </submittedName>
</protein>
<evidence type="ECO:0000313" key="4">
    <source>
        <dbReference type="Proteomes" id="UP000183104"/>
    </source>
</evidence>
<evidence type="ECO:0000256" key="1">
    <source>
        <dbReference type="SAM" id="SignalP"/>
    </source>
</evidence>
<dbReference type="InterPro" id="IPR006311">
    <property type="entry name" value="TAT_signal"/>
</dbReference>
<dbReference type="AlphaFoldDB" id="A0A0P9CKZ7"/>
<proteinExistence type="predicted"/>
<dbReference type="STRING" id="381306.AN478_11090"/>
<dbReference type="InterPro" id="IPR010791">
    <property type="entry name" value="AttH_dom"/>
</dbReference>
<feature type="signal peptide" evidence="1">
    <location>
        <begin position="1"/>
        <end position="26"/>
    </location>
</feature>
<dbReference type="EMBL" id="FMUN01000002">
    <property type="protein sequence ID" value="SCX95081.1"/>
    <property type="molecule type" value="Genomic_DNA"/>
</dbReference>
<feature type="chain" id="PRO_5010433285" evidence="1">
    <location>
        <begin position="27"/>
        <end position="364"/>
    </location>
</feature>
<dbReference type="PROSITE" id="PS51318">
    <property type="entry name" value="TAT"/>
    <property type="match status" value="1"/>
</dbReference>
<dbReference type="GO" id="GO:0016787">
    <property type="term" value="F:hydrolase activity"/>
    <property type="evidence" value="ECO:0007669"/>
    <property type="project" value="UniProtKB-KW"/>
</dbReference>
<dbReference type="Pfam" id="PF17186">
    <property type="entry name" value="Lipocalin_9"/>
    <property type="match status" value="1"/>
</dbReference>
<keyword evidence="3" id="KW-0378">Hydrolase</keyword>
<dbReference type="PANTHER" id="PTHR38591:SF1">
    <property type="entry name" value="BLL1000 PROTEIN"/>
    <property type="match status" value="1"/>
</dbReference>
<reference evidence="4" key="1">
    <citation type="submission" date="2016-10" db="EMBL/GenBank/DDBJ databases">
        <authorList>
            <person name="Varghese N."/>
        </authorList>
    </citation>
    <scope>NUCLEOTIDE SEQUENCE [LARGE SCALE GENOMIC DNA]</scope>
    <source>
        <strain evidence="4">HL 19</strain>
    </source>
</reference>
<dbReference type="Pfam" id="PF07143">
    <property type="entry name" value="CrtC"/>
    <property type="match status" value="1"/>
</dbReference>
<name>A0A0P9CKZ7_9GAMM</name>
<dbReference type="RefSeq" id="WP_054966665.1">
    <property type="nucleotide sequence ID" value="NZ_FMUN01000002.1"/>
</dbReference>